<protein>
    <submittedName>
        <fullName evidence="2">Uncharacterized protein</fullName>
    </submittedName>
</protein>
<keyword evidence="1" id="KW-0732">Signal</keyword>
<name>A0A1F5ZMJ7_9BACT</name>
<accession>A0A1F5ZMJ7</accession>
<gene>
    <name evidence="2" type="ORF">A2773_06270</name>
</gene>
<evidence type="ECO:0000313" key="3">
    <source>
        <dbReference type="Proteomes" id="UP000177383"/>
    </source>
</evidence>
<dbReference type="AlphaFoldDB" id="A0A1F5ZMJ7"/>
<evidence type="ECO:0000256" key="1">
    <source>
        <dbReference type="SAM" id="SignalP"/>
    </source>
</evidence>
<organism evidence="2 3">
    <name type="scientific">Candidatus Gottesmanbacteria bacterium RIFCSPHIGHO2_01_FULL_39_10</name>
    <dbReference type="NCBI Taxonomy" id="1798375"/>
    <lineage>
        <taxon>Bacteria</taxon>
        <taxon>Candidatus Gottesmaniibacteriota</taxon>
    </lineage>
</organism>
<sequence length="93" mass="9864">MTLTAPASTVAWASFAAFGATAANLVCNIVPIDSSQVMDATSAVETVALGVSFARDMYRNFSIHEREANKIMMSPKSTGTPFKVDPVKLAPIK</sequence>
<feature type="signal peptide" evidence="1">
    <location>
        <begin position="1"/>
        <end position="22"/>
    </location>
</feature>
<comment type="caution">
    <text evidence="2">The sequence shown here is derived from an EMBL/GenBank/DDBJ whole genome shotgun (WGS) entry which is preliminary data.</text>
</comment>
<proteinExistence type="predicted"/>
<dbReference type="EMBL" id="MFJE01000044">
    <property type="protein sequence ID" value="OGG13651.1"/>
    <property type="molecule type" value="Genomic_DNA"/>
</dbReference>
<evidence type="ECO:0000313" key="2">
    <source>
        <dbReference type="EMBL" id="OGG13651.1"/>
    </source>
</evidence>
<feature type="chain" id="PRO_5009522869" evidence="1">
    <location>
        <begin position="23"/>
        <end position="93"/>
    </location>
</feature>
<reference evidence="2 3" key="1">
    <citation type="journal article" date="2016" name="Nat. Commun.">
        <title>Thousands of microbial genomes shed light on interconnected biogeochemical processes in an aquifer system.</title>
        <authorList>
            <person name="Anantharaman K."/>
            <person name="Brown C.T."/>
            <person name="Hug L.A."/>
            <person name="Sharon I."/>
            <person name="Castelle C.J."/>
            <person name="Probst A.J."/>
            <person name="Thomas B.C."/>
            <person name="Singh A."/>
            <person name="Wilkins M.J."/>
            <person name="Karaoz U."/>
            <person name="Brodie E.L."/>
            <person name="Williams K.H."/>
            <person name="Hubbard S.S."/>
            <person name="Banfield J.F."/>
        </authorList>
    </citation>
    <scope>NUCLEOTIDE SEQUENCE [LARGE SCALE GENOMIC DNA]</scope>
</reference>
<dbReference type="Proteomes" id="UP000177383">
    <property type="component" value="Unassembled WGS sequence"/>
</dbReference>